<reference evidence="2 3" key="2">
    <citation type="journal article" date="2023" name="Mol. Biol. Evol.">
        <title>Genomics of Secondarily Temperate Adaptation in the Only Non-Antarctic Icefish.</title>
        <authorList>
            <person name="Rivera-Colon A.G."/>
            <person name="Rayamajhi N."/>
            <person name="Minhas B.F."/>
            <person name="Madrigal G."/>
            <person name="Bilyk K.T."/>
            <person name="Yoon V."/>
            <person name="Hune M."/>
            <person name="Gregory S."/>
            <person name="Cheng C.H.C."/>
            <person name="Catchen J.M."/>
        </authorList>
    </citation>
    <scope>NUCLEOTIDE SEQUENCE [LARGE SCALE GENOMIC DNA]</scope>
    <source>
        <strain evidence="2">JMC-PN-2008</strain>
    </source>
</reference>
<gene>
    <name evidence="2" type="ORF">PBY51_014928</name>
</gene>
<accession>A0AAN7X251</accession>
<comment type="caution">
    <text evidence="2">The sequence shown here is derived from an EMBL/GenBank/DDBJ whole genome shotgun (WGS) entry which is preliminary data.</text>
</comment>
<protein>
    <submittedName>
        <fullName evidence="2">Uncharacterized protein</fullName>
    </submittedName>
</protein>
<keyword evidence="3" id="KW-1185">Reference proteome</keyword>
<organism evidence="2 3">
    <name type="scientific">Eleginops maclovinus</name>
    <name type="common">Patagonian blennie</name>
    <name type="synonym">Eleginus maclovinus</name>
    <dbReference type="NCBI Taxonomy" id="56733"/>
    <lineage>
        <taxon>Eukaryota</taxon>
        <taxon>Metazoa</taxon>
        <taxon>Chordata</taxon>
        <taxon>Craniata</taxon>
        <taxon>Vertebrata</taxon>
        <taxon>Euteleostomi</taxon>
        <taxon>Actinopterygii</taxon>
        <taxon>Neopterygii</taxon>
        <taxon>Teleostei</taxon>
        <taxon>Neoteleostei</taxon>
        <taxon>Acanthomorphata</taxon>
        <taxon>Eupercaria</taxon>
        <taxon>Perciformes</taxon>
        <taxon>Notothenioidei</taxon>
        <taxon>Eleginopidae</taxon>
        <taxon>Eleginops</taxon>
    </lineage>
</organism>
<dbReference type="AlphaFoldDB" id="A0AAN7X251"/>
<evidence type="ECO:0000256" key="1">
    <source>
        <dbReference type="SAM" id="MobiDB-lite"/>
    </source>
</evidence>
<proteinExistence type="predicted"/>
<evidence type="ECO:0000313" key="2">
    <source>
        <dbReference type="EMBL" id="KAK5853802.1"/>
    </source>
</evidence>
<reference evidence="2 3" key="1">
    <citation type="journal article" date="2023" name="Genes (Basel)">
        <title>Chromosome-Level Genome Assembly and Circadian Gene Repertoire of the Patagonia Blennie Eleginops maclovinus-The Closest Ancestral Proxy of Antarctic Cryonotothenioids.</title>
        <authorList>
            <person name="Cheng C.C."/>
            <person name="Rivera-Colon A.G."/>
            <person name="Minhas B.F."/>
            <person name="Wilson L."/>
            <person name="Rayamajhi N."/>
            <person name="Vargas-Chacoff L."/>
            <person name="Catchen J.M."/>
        </authorList>
    </citation>
    <scope>NUCLEOTIDE SEQUENCE [LARGE SCALE GENOMIC DNA]</scope>
    <source>
        <strain evidence="2">JMC-PN-2008</strain>
    </source>
</reference>
<name>A0AAN7X251_ELEMC</name>
<evidence type="ECO:0000313" key="3">
    <source>
        <dbReference type="Proteomes" id="UP001346869"/>
    </source>
</evidence>
<dbReference type="EMBL" id="JAUZQC010000019">
    <property type="protein sequence ID" value="KAK5853802.1"/>
    <property type="molecule type" value="Genomic_DNA"/>
</dbReference>
<dbReference type="Proteomes" id="UP001346869">
    <property type="component" value="Unassembled WGS sequence"/>
</dbReference>
<sequence>MAWMCVHGVRREETCHKSLLPIHAPGTCAHKLGMIMGMREALNVGCWSMKPLEGNREGRGRARDEGRKNGWEAQLVAASNWAEQVSMADQTRMQGSKEREGHKQSSRASQAV</sequence>
<feature type="compositionally biased region" description="Polar residues" evidence="1">
    <location>
        <begin position="82"/>
        <end position="94"/>
    </location>
</feature>
<feature type="region of interest" description="Disordered" evidence="1">
    <location>
        <begin position="82"/>
        <end position="112"/>
    </location>
</feature>